<sequence length="428" mass="46048">MPTHRDALRLAAATALAVTVVVGADVAHYRTAPERRHVAVSSGAIVRYQNSLRRTPGDYRTWAALGAAYIERAEATVDPAFYPKAEEALRRSLSINGGGNRPATAAMASLADARHEYADAVGWGERGAAIGADVQGVLADAYTQLGAHRAAGAAIGRMDGSGTAFAARASREREMRGDDAGARAIAERVLETAATSSDVVCARSRLGDIAFRSGDLDAADRHYRAVLATDPAFVPARRGRARVHALRGDLESAAEGYRDLVARVPRPQNLIEYIEVLRAAGHRSEAARQDGLLRAEWRSLAANGVVGDLEAAEYAADSGDAAGALRHARAEWSRRHAVTVADALAWALHLNGRDRQALRYERRAMRLGWRNALFYRHRADIRAALGDHAASARDRAVARRINPYLDLRFPAILRASLDPFATSATGDS</sequence>
<accession>A0A7K1KTC5</accession>
<reference evidence="1 2" key="1">
    <citation type="submission" date="2019-11" db="EMBL/GenBank/DDBJ databases">
        <authorList>
            <person name="Cao P."/>
        </authorList>
    </citation>
    <scope>NUCLEOTIDE SEQUENCE [LARGE SCALE GENOMIC DNA]</scope>
    <source>
        <strain evidence="1 2">NEAU-AAG5</strain>
    </source>
</reference>
<gene>
    <name evidence="1" type="ORF">GNZ18_02330</name>
</gene>
<evidence type="ECO:0000313" key="1">
    <source>
        <dbReference type="EMBL" id="MUN35440.1"/>
    </source>
</evidence>
<dbReference type="Gene3D" id="1.25.40.10">
    <property type="entry name" value="Tetratricopeptide repeat domain"/>
    <property type="match status" value="2"/>
</dbReference>
<dbReference type="InterPro" id="IPR011990">
    <property type="entry name" value="TPR-like_helical_dom_sf"/>
</dbReference>
<comment type="caution">
    <text evidence="1">The sequence shown here is derived from an EMBL/GenBank/DDBJ whole genome shotgun (WGS) entry which is preliminary data.</text>
</comment>
<dbReference type="AlphaFoldDB" id="A0A7K1KTC5"/>
<evidence type="ECO:0000313" key="2">
    <source>
        <dbReference type="Proteomes" id="UP000432015"/>
    </source>
</evidence>
<dbReference type="Proteomes" id="UP000432015">
    <property type="component" value="Unassembled WGS sequence"/>
</dbReference>
<organism evidence="1 2">
    <name type="scientific">Actinomadura litoris</name>
    <dbReference type="NCBI Taxonomy" id="2678616"/>
    <lineage>
        <taxon>Bacteria</taxon>
        <taxon>Bacillati</taxon>
        <taxon>Actinomycetota</taxon>
        <taxon>Actinomycetes</taxon>
        <taxon>Streptosporangiales</taxon>
        <taxon>Thermomonosporaceae</taxon>
        <taxon>Actinomadura</taxon>
    </lineage>
</organism>
<dbReference type="EMBL" id="WOFH01000001">
    <property type="protein sequence ID" value="MUN35440.1"/>
    <property type="molecule type" value="Genomic_DNA"/>
</dbReference>
<dbReference type="SUPFAM" id="SSF48452">
    <property type="entry name" value="TPR-like"/>
    <property type="match status" value="1"/>
</dbReference>
<proteinExistence type="predicted"/>
<evidence type="ECO:0008006" key="3">
    <source>
        <dbReference type="Google" id="ProtNLM"/>
    </source>
</evidence>
<protein>
    <recommendedName>
        <fullName evidence="3">Tetratricopeptide repeat protein</fullName>
    </recommendedName>
</protein>
<keyword evidence="2" id="KW-1185">Reference proteome</keyword>
<name>A0A7K1KTC5_9ACTN</name>
<dbReference type="RefSeq" id="WP_156214388.1">
    <property type="nucleotide sequence ID" value="NZ_WOFH01000001.1"/>
</dbReference>